<evidence type="ECO:0000313" key="2">
    <source>
        <dbReference type="Proteomes" id="UP000536275"/>
    </source>
</evidence>
<accession>A0A8H6BVQ7</accession>
<comment type="caution">
    <text evidence="1">The sequence shown here is derived from an EMBL/GenBank/DDBJ whole genome shotgun (WGS) entry which is preliminary data.</text>
</comment>
<evidence type="ECO:0000313" key="1">
    <source>
        <dbReference type="EMBL" id="KAF6065159.1"/>
    </source>
</evidence>
<proteinExistence type="predicted"/>
<protein>
    <submittedName>
        <fullName evidence="1">Uncharacterized protein</fullName>
    </submittedName>
</protein>
<name>A0A8H6BVQ7_CANAX</name>
<dbReference type="EMBL" id="JABWAD010000059">
    <property type="protein sequence ID" value="KAF6065159.1"/>
    <property type="molecule type" value="Genomic_DNA"/>
</dbReference>
<dbReference type="Proteomes" id="UP000536275">
    <property type="component" value="Unassembled WGS sequence"/>
</dbReference>
<sequence>MKRDNIEDLLTTIFASVARSNLLNTTIQYLVTDQRFESTVVELLQGVFENIGSTLTGILDTDWSALQPLVSSLLNSGLLTDFISRAFNDDELKAVLWNDITSIFKRDMAFRDEIVKRSNGTITSLPVSDFITGVATETSALDGADGTLSSLDVTAFINTVSHSFITSNASSSAVITIQSDNAGSSYGPGFYSTILSFLACLQ</sequence>
<organism evidence="1 2">
    <name type="scientific">Candida albicans</name>
    <name type="common">Yeast</name>
    <dbReference type="NCBI Taxonomy" id="5476"/>
    <lineage>
        <taxon>Eukaryota</taxon>
        <taxon>Fungi</taxon>
        <taxon>Dikarya</taxon>
        <taxon>Ascomycota</taxon>
        <taxon>Saccharomycotina</taxon>
        <taxon>Pichiomycetes</taxon>
        <taxon>Debaryomycetaceae</taxon>
        <taxon>Candida/Lodderomyces clade</taxon>
        <taxon>Candida</taxon>
    </lineage>
</organism>
<gene>
    <name evidence="1" type="ORF">FOB64_004929</name>
</gene>
<reference evidence="1 2" key="1">
    <citation type="submission" date="2020-03" db="EMBL/GenBank/DDBJ databases">
        <title>FDA dAtabase for Regulatory Grade micrObial Sequences (FDA-ARGOS): Supporting development and validation of Infectious Disease Dx tests.</title>
        <authorList>
            <person name="Campos J."/>
            <person name="Goldberg B."/>
            <person name="Tallon L."/>
            <person name="Sadzewicz L."/>
            <person name="Vavikolanu K."/>
            <person name="Mehta A."/>
            <person name="Aluvathingal J."/>
            <person name="Nadendla S."/>
            <person name="Nandy P."/>
            <person name="Geyer C."/>
            <person name="Yan Y."/>
            <person name="Sichtig H."/>
        </authorList>
    </citation>
    <scope>NUCLEOTIDE SEQUENCE [LARGE SCALE GENOMIC DNA]</scope>
    <source>
        <strain evidence="1 2">FDAARGOS_656</strain>
    </source>
</reference>
<dbReference type="AlphaFoldDB" id="A0A8H6BVQ7"/>